<evidence type="ECO:0000313" key="3">
    <source>
        <dbReference type="EMBL" id="CAI5441008.1"/>
    </source>
</evidence>
<feature type="compositionally biased region" description="Low complexity" evidence="1">
    <location>
        <begin position="54"/>
        <end position="69"/>
    </location>
</feature>
<comment type="caution">
    <text evidence="3">The sequence shown here is derived from an EMBL/GenBank/DDBJ whole genome shotgun (WGS) entry which is preliminary data.</text>
</comment>
<name>A0A9P1MW40_9PELO</name>
<dbReference type="SMART" id="SM00061">
    <property type="entry name" value="MATH"/>
    <property type="match status" value="1"/>
</dbReference>
<protein>
    <recommendedName>
        <fullName evidence="2">MATH domain-containing protein</fullName>
    </recommendedName>
</protein>
<proteinExistence type="predicted"/>
<dbReference type="EMBL" id="CANHGI010000002">
    <property type="protein sequence ID" value="CAI5441008.1"/>
    <property type="molecule type" value="Genomic_DNA"/>
</dbReference>
<dbReference type="SUPFAM" id="SSF49599">
    <property type="entry name" value="TRAF domain-like"/>
    <property type="match status" value="1"/>
</dbReference>
<accession>A0A9P1MW40</accession>
<reference evidence="3" key="1">
    <citation type="submission" date="2022-11" db="EMBL/GenBank/DDBJ databases">
        <authorList>
            <person name="Kikuchi T."/>
        </authorList>
    </citation>
    <scope>NUCLEOTIDE SEQUENCE</scope>
    <source>
        <strain evidence="3">PS1010</strain>
    </source>
</reference>
<feature type="region of interest" description="Disordered" evidence="1">
    <location>
        <begin position="806"/>
        <end position="825"/>
    </location>
</feature>
<dbReference type="Pfam" id="PF22486">
    <property type="entry name" value="MATH_2"/>
    <property type="match status" value="1"/>
</dbReference>
<feature type="region of interest" description="Disordered" evidence="1">
    <location>
        <begin position="745"/>
        <end position="765"/>
    </location>
</feature>
<dbReference type="PROSITE" id="PS50144">
    <property type="entry name" value="MATH"/>
    <property type="match status" value="1"/>
</dbReference>
<feature type="domain" description="MATH" evidence="2">
    <location>
        <begin position="180"/>
        <end position="309"/>
    </location>
</feature>
<dbReference type="AlphaFoldDB" id="A0A9P1MW40"/>
<feature type="compositionally biased region" description="Low complexity" evidence="1">
    <location>
        <begin position="148"/>
        <end position="169"/>
    </location>
</feature>
<keyword evidence="4" id="KW-1185">Reference proteome</keyword>
<sequence length="1048" mass="117041">MESSRTNNNSHIPSKGVRRTNGAPASPPRQMSDIGCQTDVSEKRQQQCSRDWSDSGPASDSPGGSASSSNKPQAQAQTQAQRNSTSKKSTAGVNPDSVADYFADKQTAAPGSNSNSGYSSNNNTKNRTSSTTGVVGEGKKCVRSQQPSSTTTTNNTNGNTNSNNNSNGGKSEGPSWFDEKCKLRLCIRSFSHLDETLCSEPKMIEGVSWKIMVMPKQHMVQKRQQKCMGFFLQCSPERAYSDQWSVHAIADMRMLSYRASIPHFARRTTHTYTSKENDWGYSCFMTWADILDESQGYINDDCVILEIAVKAEAPKNMMSHSDFLDKIQKWIVLADMQMTKGNVDLALEANESAIKFCKGKDDNCLLKLEDQRKIFVNAKLVSSIQRIESKGKTPVQCVEPTHGKPTSLRQALSGAQKTLSGKITAKGGKKTRAVVTVQHMKNKKKPYENNSTNQQRVSNGNSTVKDLVEIRKNNNKSEAAASAAASASAAQKEPEKTEIHPSLVNYKKPTVPPGHVCDDSCRRRVLGESDEEGFLSDEEEFVYQKYEDNEANDRRYAKLKSYPNPPEEMSDEDEDEIFGDVECPPEHAISALNNGQCPEPEFIEEVEDEEFGDDDDDDENRWDESGITTGDNELLYQGENSKQVVMCDRVTQTENDPEQQIEEEGVHDTSFNTIDLFRDDNQEEDDDEELHNDCPPFKRIREDLDLAARLIGSATTKNGEVQFPNVLLSDSMACYNYMFSKKYGSERGGTNSDSDEQQQQHSHNHYTPSMEFHAKWMDNVKTSGDVTKLINAQIITSGFAELNLDDSGESVEAQNGDETPDEGAEHEQVVKYDAKLLKDYFNVEGAILHDLKEDSVLGRLSDDDRKDIVDDLSAKISPLIVTLDLDFRDSFCSAQLFLEESKVLYSETQTMLDVCEKIRNNLEDKIYPLIGEVNGIDKSSLHTKYQQKESTTTTTTTTKVVTTSAAATSGAKPKNRHTIIARRTRQVFTRNSVNRNEEANEPANFELPVGPVNTLTDLQLNLRNMNEWMSTLVHRLRMSSKKIASISW</sequence>
<evidence type="ECO:0000259" key="2">
    <source>
        <dbReference type="PROSITE" id="PS50144"/>
    </source>
</evidence>
<organism evidence="3 4">
    <name type="scientific">Caenorhabditis angaria</name>
    <dbReference type="NCBI Taxonomy" id="860376"/>
    <lineage>
        <taxon>Eukaryota</taxon>
        <taxon>Metazoa</taxon>
        <taxon>Ecdysozoa</taxon>
        <taxon>Nematoda</taxon>
        <taxon>Chromadorea</taxon>
        <taxon>Rhabditida</taxon>
        <taxon>Rhabditina</taxon>
        <taxon>Rhabditomorpha</taxon>
        <taxon>Rhabditoidea</taxon>
        <taxon>Rhabditidae</taxon>
        <taxon>Peloderinae</taxon>
        <taxon>Caenorhabditis</taxon>
    </lineage>
</organism>
<dbReference type="PANTHER" id="PTHR47022:SF1">
    <property type="entry name" value="BTB AND MATH DOMAIN-CONTAINING PROTEIN 36-RELATED"/>
    <property type="match status" value="1"/>
</dbReference>
<feature type="compositionally biased region" description="Polar residues" evidence="1">
    <location>
        <begin position="70"/>
        <end position="92"/>
    </location>
</feature>
<feature type="compositionally biased region" description="Low complexity" evidence="1">
    <location>
        <begin position="479"/>
        <end position="490"/>
    </location>
</feature>
<dbReference type="Proteomes" id="UP001152747">
    <property type="component" value="Unassembled WGS sequence"/>
</dbReference>
<evidence type="ECO:0000256" key="1">
    <source>
        <dbReference type="SAM" id="MobiDB-lite"/>
    </source>
</evidence>
<dbReference type="Gene3D" id="2.60.210.10">
    <property type="entry name" value="Apoptosis, Tumor Necrosis Factor Receptor Associated Protein 2, Chain A"/>
    <property type="match status" value="1"/>
</dbReference>
<dbReference type="OrthoDB" id="289038at2759"/>
<dbReference type="InterPro" id="IPR008974">
    <property type="entry name" value="TRAF-like"/>
</dbReference>
<feature type="region of interest" description="Disordered" evidence="1">
    <location>
        <begin position="479"/>
        <end position="511"/>
    </location>
</feature>
<evidence type="ECO:0000313" key="4">
    <source>
        <dbReference type="Proteomes" id="UP001152747"/>
    </source>
</evidence>
<feature type="compositionally biased region" description="Polar residues" evidence="1">
    <location>
        <begin position="1"/>
        <end position="12"/>
    </location>
</feature>
<gene>
    <name evidence="3" type="ORF">CAMP_LOCUS3645</name>
</gene>
<dbReference type="CDD" id="cd03772">
    <property type="entry name" value="MATH_HAUSP"/>
    <property type="match status" value="1"/>
</dbReference>
<dbReference type="InterPro" id="IPR002083">
    <property type="entry name" value="MATH/TRAF_dom"/>
</dbReference>
<dbReference type="PANTHER" id="PTHR47022">
    <property type="entry name" value="BTB AND MATH DOMAIN-CONTAINING PROTEIN 36-RELATED"/>
    <property type="match status" value="1"/>
</dbReference>
<feature type="compositionally biased region" description="Low complexity" evidence="1">
    <location>
        <begin position="111"/>
        <end position="132"/>
    </location>
</feature>
<feature type="region of interest" description="Disordered" evidence="1">
    <location>
        <begin position="1"/>
        <end position="174"/>
    </location>
</feature>